<sequence>MHENHDDPLAAALKHLAATARDGSSPAAVSAITARGERVRRRRIATLALTGLLLAGGVSGAV</sequence>
<dbReference type="EMBL" id="SIXH01000635">
    <property type="protein sequence ID" value="TBO54965.1"/>
    <property type="molecule type" value="Genomic_DNA"/>
</dbReference>
<feature type="transmembrane region" description="Helical" evidence="1">
    <location>
        <begin position="44"/>
        <end position="61"/>
    </location>
</feature>
<reference evidence="2 3" key="1">
    <citation type="submission" date="2019-02" db="EMBL/GenBank/DDBJ databases">
        <title>Draft Genome Sequence of Streptomyces sp. AM-2504, identified by 16S rRNA comparative analysis as a Streptomyces Kasugaensis strain.</title>
        <authorList>
            <person name="Napolioni V."/>
            <person name="Giuliodori A.M."/>
            <person name="Spurio R."/>
            <person name="Fabbretti A."/>
        </authorList>
    </citation>
    <scope>NUCLEOTIDE SEQUENCE [LARGE SCALE GENOMIC DNA]</scope>
    <source>
        <strain evidence="2 3">AM-2504</strain>
    </source>
</reference>
<accession>A0A4Q9HKC3</accession>
<protein>
    <submittedName>
        <fullName evidence="2">Uncharacterized protein</fullName>
    </submittedName>
</protein>
<organism evidence="2 3">
    <name type="scientific">Streptomyces kasugaensis</name>
    <dbReference type="NCBI Taxonomy" id="1946"/>
    <lineage>
        <taxon>Bacteria</taxon>
        <taxon>Bacillati</taxon>
        <taxon>Actinomycetota</taxon>
        <taxon>Actinomycetes</taxon>
        <taxon>Kitasatosporales</taxon>
        <taxon>Streptomycetaceae</taxon>
        <taxon>Streptomyces</taxon>
    </lineage>
</organism>
<feature type="non-terminal residue" evidence="2">
    <location>
        <position position="62"/>
    </location>
</feature>
<gene>
    <name evidence="2" type="ORF">EYS09_35765</name>
</gene>
<evidence type="ECO:0000313" key="3">
    <source>
        <dbReference type="Proteomes" id="UP000292452"/>
    </source>
</evidence>
<evidence type="ECO:0000313" key="2">
    <source>
        <dbReference type="EMBL" id="TBO54965.1"/>
    </source>
</evidence>
<comment type="caution">
    <text evidence="2">The sequence shown here is derived from an EMBL/GenBank/DDBJ whole genome shotgun (WGS) entry which is preliminary data.</text>
</comment>
<keyword evidence="3" id="KW-1185">Reference proteome</keyword>
<keyword evidence="1" id="KW-0812">Transmembrane</keyword>
<proteinExistence type="predicted"/>
<dbReference type="AlphaFoldDB" id="A0A4Q9HKC3"/>
<evidence type="ECO:0000256" key="1">
    <source>
        <dbReference type="SAM" id="Phobius"/>
    </source>
</evidence>
<dbReference type="RefSeq" id="WP_131126334.1">
    <property type="nucleotide sequence ID" value="NZ_SIXH01000635.1"/>
</dbReference>
<keyword evidence="1" id="KW-1133">Transmembrane helix</keyword>
<dbReference type="Proteomes" id="UP000292452">
    <property type="component" value="Unassembled WGS sequence"/>
</dbReference>
<name>A0A4Q9HKC3_STRKA</name>
<keyword evidence="1" id="KW-0472">Membrane</keyword>